<protein>
    <submittedName>
        <fullName evidence="1">Uncharacterized protein</fullName>
    </submittedName>
</protein>
<dbReference type="Proteomes" id="UP001180453">
    <property type="component" value="Unassembled WGS sequence"/>
</dbReference>
<name>A0ABU1YMM0_ROSSA</name>
<proteinExistence type="predicted"/>
<accession>A0ABU1YMM0</accession>
<organism evidence="1 2">
    <name type="scientific">Roseateles saccharophilus</name>
    <name type="common">Pseudomonas saccharophila</name>
    <dbReference type="NCBI Taxonomy" id="304"/>
    <lineage>
        <taxon>Bacteria</taxon>
        <taxon>Pseudomonadati</taxon>
        <taxon>Pseudomonadota</taxon>
        <taxon>Betaproteobacteria</taxon>
        <taxon>Burkholderiales</taxon>
        <taxon>Sphaerotilaceae</taxon>
        <taxon>Roseateles</taxon>
    </lineage>
</organism>
<evidence type="ECO:0000313" key="2">
    <source>
        <dbReference type="Proteomes" id="UP001180453"/>
    </source>
</evidence>
<dbReference type="EMBL" id="JAVDXU010000001">
    <property type="protein sequence ID" value="MDR7269480.1"/>
    <property type="molecule type" value="Genomic_DNA"/>
</dbReference>
<gene>
    <name evidence="1" type="ORF">J2X20_002109</name>
</gene>
<reference evidence="1 2" key="1">
    <citation type="submission" date="2023-07" db="EMBL/GenBank/DDBJ databases">
        <title>Sorghum-associated microbial communities from plants grown in Nebraska, USA.</title>
        <authorList>
            <person name="Schachtman D."/>
        </authorList>
    </citation>
    <scope>NUCLEOTIDE SEQUENCE [LARGE SCALE GENOMIC DNA]</scope>
    <source>
        <strain evidence="1 2">BE314</strain>
    </source>
</reference>
<evidence type="ECO:0000313" key="1">
    <source>
        <dbReference type="EMBL" id="MDR7269480.1"/>
    </source>
</evidence>
<sequence length="110" mass="11230">MIVILASDQQARRIDAHALGGINRAARAEETGAAAALDWAAMLALGFMGGHHNGLNGSAIIIAVASRALSVFTRMMRAAPALTMRGVHRSCAAGWPRLALPAGGCSTPAA</sequence>
<comment type="caution">
    <text evidence="1">The sequence shown here is derived from an EMBL/GenBank/DDBJ whole genome shotgun (WGS) entry which is preliminary data.</text>
</comment>
<keyword evidence="2" id="KW-1185">Reference proteome</keyword>
<dbReference type="RefSeq" id="WP_310264228.1">
    <property type="nucleotide sequence ID" value="NZ_JAVDXU010000001.1"/>
</dbReference>